<evidence type="ECO:0000256" key="5">
    <source>
        <dbReference type="PIRNR" id="PIRNR001362"/>
    </source>
</evidence>
<dbReference type="SUPFAM" id="SSF51621">
    <property type="entry name" value="Phosphoenolpyruvate/pyruvate domain"/>
    <property type="match status" value="1"/>
</dbReference>
<dbReference type="Gene3D" id="1.10.10.850">
    <property type="match status" value="1"/>
</dbReference>
<dbReference type="STRING" id="1081102.A0A168AC03"/>
<reference evidence="6 7" key="1">
    <citation type="journal article" date="2016" name="Genome Biol. Evol.">
        <title>Divergent and convergent evolution of fungal pathogenicity.</title>
        <authorList>
            <person name="Shang Y."/>
            <person name="Xiao G."/>
            <person name="Zheng P."/>
            <person name="Cen K."/>
            <person name="Zhan S."/>
            <person name="Wang C."/>
        </authorList>
    </citation>
    <scope>NUCLEOTIDE SEQUENCE [LARGE SCALE GENOMIC DNA]</scope>
    <source>
        <strain evidence="6 7">RCEF 264</strain>
    </source>
</reference>
<comment type="subunit">
    <text evidence="3">Homotetramer.</text>
</comment>
<dbReference type="PANTHER" id="PTHR21631">
    <property type="entry name" value="ISOCITRATE LYASE/MALATE SYNTHASE"/>
    <property type="match status" value="1"/>
</dbReference>
<evidence type="ECO:0000256" key="4">
    <source>
        <dbReference type="ARBA" id="ARBA00023239"/>
    </source>
</evidence>
<dbReference type="EMBL" id="AZHD01000001">
    <property type="protein sequence ID" value="OAA68541.1"/>
    <property type="molecule type" value="Genomic_DNA"/>
</dbReference>
<evidence type="ECO:0000313" key="6">
    <source>
        <dbReference type="EMBL" id="OAA68541.1"/>
    </source>
</evidence>
<dbReference type="OrthoDB" id="4078635at2759"/>
<dbReference type="GO" id="GO:0019752">
    <property type="term" value="P:carboxylic acid metabolic process"/>
    <property type="evidence" value="ECO:0007669"/>
    <property type="project" value="InterPro"/>
</dbReference>
<dbReference type="NCBIfam" id="TIGR01346">
    <property type="entry name" value="isocit_lyase"/>
    <property type="match status" value="1"/>
</dbReference>
<organism evidence="6 7">
    <name type="scientific">Niveomyces insectorum RCEF 264</name>
    <dbReference type="NCBI Taxonomy" id="1081102"/>
    <lineage>
        <taxon>Eukaryota</taxon>
        <taxon>Fungi</taxon>
        <taxon>Dikarya</taxon>
        <taxon>Ascomycota</taxon>
        <taxon>Pezizomycotina</taxon>
        <taxon>Sordariomycetes</taxon>
        <taxon>Hypocreomycetidae</taxon>
        <taxon>Hypocreales</taxon>
        <taxon>Cordycipitaceae</taxon>
        <taxon>Niveomyces</taxon>
    </lineage>
</organism>
<comment type="caution">
    <text evidence="6">The sequence shown here is derived from an EMBL/GenBank/DDBJ whole genome shotgun (WGS) entry which is preliminary data.</text>
</comment>
<dbReference type="Proteomes" id="UP000076874">
    <property type="component" value="Unassembled WGS sequence"/>
</dbReference>
<dbReference type="AlphaFoldDB" id="A0A168AC03"/>
<evidence type="ECO:0000256" key="1">
    <source>
        <dbReference type="ARBA" id="ARBA00001050"/>
    </source>
</evidence>
<keyword evidence="7" id="KW-1185">Reference proteome</keyword>
<dbReference type="GO" id="GO:0004451">
    <property type="term" value="F:isocitrate lyase activity"/>
    <property type="evidence" value="ECO:0007669"/>
    <property type="project" value="InterPro"/>
</dbReference>
<keyword evidence="4 5" id="KW-0456">Lyase</keyword>
<comment type="similarity">
    <text evidence="2 5">Belongs to the isocitrate lyase/PEP mutase superfamily. Isocitrate lyase family.</text>
</comment>
<comment type="catalytic activity">
    <reaction evidence="1">
        <text>(2S,3R)-3-hydroxybutane-1,2,3-tricarboxylate = pyruvate + succinate</text>
        <dbReference type="Rhea" id="RHEA:16809"/>
        <dbReference type="ChEBI" id="CHEBI:15361"/>
        <dbReference type="ChEBI" id="CHEBI:30031"/>
        <dbReference type="ChEBI" id="CHEBI:57429"/>
        <dbReference type="EC" id="4.1.3.30"/>
    </reaction>
</comment>
<dbReference type="InterPro" id="IPR040442">
    <property type="entry name" value="Pyrv_kinase-like_dom_sf"/>
</dbReference>
<sequence length="530" mass="59179">MTLPSTETLEAEQKSFDDTVRAIEEWWKTPRQQHVKRPWSARTVAALRGSEALPVISSPAALKLWNLLLEHRKNGTSELTFGATDPVGVSQMAKYMRTVYVSGGLSGFSENSYPGMDHADYPWDTVPKVVDKIFRSEVWHDQRQRQLRMAYPFEERAGLEHWDYLMPIVADGDMGFGSLTVGMKATKALAELGAAAIHIDDLALGLKKFTTGQGRTVVPTSEYADRVKAIRLQLDILGAETLIFARCDTDHSDFITSVVDPRDHAYVLGATNRDFLEKSWSLRQAVEEAVAAGKSASEARNQWMAAAKLKTFDEAVEAVSTPDQLADYNSRVGYGSSLQQRRAAAKAALPGVDVAFDWELPRAEQGQYLFRQTVQTIVERALVVAPLSDVSWARMDQPNYHDLKAYHDAMNAHLPGRMFAFAWGGEWPFPASAGWTEERRRNASAIMAKDFGVVWQVQPMYMIQGVNMEIERSAEMWTSEGIGGYFDKIQSTAVNRKPYKVDGYEKMSWCGGYLSDAFFAAVAGEEIAKK</sequence>
<dbReference type="Pfam" id="PF00463">
    <property type="entry name" value="ICL"/>
    <property type="match status" value="1"/>
</dbReference>
<dbReference type="InterPro" id="IPR015813">
    <property type="entry name" value="Pyrv/PenolPyrv_kinase-like_dom"/>
</dbReference>
<accession>A0A168AC03</accession>
<dbReference type="GO" id="GO:0046421">
    <property type="term" value="F:methylisocitrate lyase activity"/>
    <property type="evidence" value="ECO:0007669"/>
    <property type="project" value="UniProtKB-EC"/>
</dbReference>
<name>A0A168AC03_9HYPO</name>
<dbReference type="InterPro" id="IPR006254">
    <property type="entry name" value="Isocitrate_lyase"/>
</dbReference>
<protein>
    <recommendedName>
        <fullName evidence="5">Isocitrate lyase</fullName>
    </recommendedName>
</protein>
<proteinExistence type="inferred from homology"/>
<gene>
    <name evidence="6" type="ORF">SPI_00736</name>
</gene>
<evidence type="ECO:0000256" key="3">
    <source>
        <dbReference type="ARBA" id="ARBA00011881"/>
    </source>
</evidence>
<dbReference type="Gene3D" id="3.20.20.60">
    <property type="entry name" value="Phosphoenolpyruvate-binding domains"/>
    <property type="match status" value="1"/>
</dbReference>
<dbReference type="PANTHER" id="PTHR21631:SF3">
    <property type="entry name" value="BIFUNCTIONAL GLYOXYLATE CYCLE PROTEIN"/>
    <property type="match status" value="1"/>
</dbReference>
<evidence type="ECO:0000256" key="2">
    <source>
        <dbReference type="ARBA" id="ARBA00005704"/>
    </source>
</evidence>
<evidence type="ECO:0000313" key="7">
    <source>
        <dbReference type="Proteomes" id="UP000076874"/>
    </source>
</evidence>